<proteinExistence type="inferred from homology"/>
<evidence type="ECO:0000256" key="6">
    <source>
        <dbReference type="RuleBase" id="RU361150"/>
    </source>
</evidence>
<evidence type="ECO:0000256" key="5">
    <source>
        <dbReference type="ARBA" id="ARBA00023157"/>
    </source>
</evidence>
<keyword evidence="5" id="KW-1015">Disulfide bond</keyword>
<dbReference type="FunFam" id="2.40.50.40:FF:000002">
    <property type="entry name" value="C-C motif chemokine"/>
    <property type="match status" value="1"/>
</dbReference>
<keyword evidence="6" id="KW-0964">Secreted</keyword>
<dbReference type="PANTHER" id="PTHR12015">
    <property type="entry name" value="SMALL INDUCIBLE CYTOKINE A"/>
    <property type="match status" value="1"/>
</dbReference>
<evidence type="ECO:0000256" key="4">
    <source>
        <dbReference type="ARBA" id="ARBA00022729"/>
    </source>
</evidence>
<dbReference type="EMBL" id="KK412547">
    <property type="protein sequence ID" value="KFQ84422.1"/>
    <property type="molecule type" value="Genomic_DNA"/>
</dbReference>
<evidence type="ECO:0000256" key="2">
    <source>
        <dbReference type="ARBA" id="ARBA00022500"/>
    </source>
</evidence>
<dbReference type="SUPFAM" id="SSF54117">
    <property type="entry name" value="Interleukin 8-like chemokines"/>
    <property type="match status" value="1"/>
</dbReference>
<name>A0A091U309_PHORB</name>
<keyword evidence="3 6" id="KW-0202">Cytokine</keyword>
<feature type="signal peptide" evidence="6">
    <location>
        <begin position="1"/>
        <end position="20"/>
    </location>
</feature>
<dbReference type="PANTHER" id="PTHR12015:SF103">
    <property type="entry name" value="C-C MOTIF CHEMOKINE 4-RELATED"/>
    <property type="match status" value="1"/>
</dbReference>
<dbReference type="AlphaFoldDB" id="A0A091U309"/>
<dbReference type="InterPro" id="IPR001811">
    <property type="entry name" value="Chemokine_IL8-like_dom"/>
</dbReference>
<accession>A0A091U309</accession>
<evidence type="ECO:0000313" key="8">
    <source>
        <dbReference type="EMBL" id="KFQ84422.1"/>
    </source>
</evidence>
<evidence type="ECO:0000313" key="9">
    <source>
        <dbReference type="Proteomes" id="UP000053700"/>
    </source>
</evidence>
<keyword evidence="4 6" id="KW-0732">Signal</keyword>
<dbReference type="GO" id="GO:0070098">
    <property type="term" value="P:chemokine-mediated signaling pathway"/>
    <property type="evidence" value="ECO:0007669"/>
    <property type="project" value="TreeGrafter"/>
</dbReference>
<dbReference type="PROSITE" id="PS51257">
    <property type="entry name" value="PROKAR_LIPOPROTEIN"/>
    <property type="match status" value="1"/>
</dbReference>
<dbReference type="OrthoDB" id="9447832at2759"/>
<dbReference type="GO" id="GO:0005615">
    <property type="term" value="C:extracellular space"/>
    <property type="evidence" value="ECO:0007669"/>
    <property type="project" value="UniProtKB-KW"/>
</dbReference>
<dbReference type="Pfam" id="PF00048">
    <property type="entry name" value="IL8"/>
    <property type="match status" value="1"/>
</dbReference>
<evidence type="ECO:0000256" key="3">
    <source>
        <dbReference type="ARBA" id="ARBA00022514"/>
    </source>
</evidence>
<dbReference type="PROSITE" id="PS00472">
    <property type="entry name" value="SMALL_CYTOKINES_CC"/>
    <property type="match status" value="1"/>
</dbReference>
<sequence>MKVSAVVLALLLIAASCSQTFSGPAGSDLPVCCFSYAQHKLPRKLILRYYSTSTSCSRPAVVFITKKGRQVCANPSDTWVQSYLQNLKQN</sequence>
<dbReference type="GO" id="GO:0048245">
    <property type="term" value="P:eosinophil chemotaxis"/>
    <property type="evidence" value="ECO:0007669"/>
    <property type="project" value="TreeGrafter"/>
</dbReference>
<evidence type="ECO:0000256" key="1">
    <source>
        <dbReference type="ARBA" id="ARBA00010868"/>
    </source>
</evidence>
<keyword evidence="9" id="KW-1185">Reference proteome</keyword>
<feature type="chain" id="PRO_5005107173" description="C-C motif chemokine" evidence="6">
    <location>
        <begin position="21"/>
        <end position="90"/>
    </location>
</feature>
<gene>
    <name evidence="8" type="ORF">N337_03207</name>
</gene>
<evidence type="ECO:0000259" key="7">
    <source>
        <dbReference type="SMART" id="SM00199"/>
    </source>
</evidence>
<dbReference type="InterPro" id="IPR036048">
    <property type="entry name" value="Interleukin_8-like_sf"/>
</dbReference>
<dbReference type="GO" id="GO:0030335">
    <property type="term" value="P:positive regulation of cell migration"/>
    <property type="evidence" value="ECO:0007669"/>
    <property type="project" value="TreeGrafter"/>
</dbReference>
<keyword evidence="2 6" id="KW-0145">Chemotaxis</keyword>
<comment type="similarity">
    <text evidence="1 6">Belongs to the intercrine beta (chemokine CC) family.</text>
</comment>
<dbReference type="InterPro" id="IPR000827">
    <property type="entry name" value="Chemokine_CC_CS"/>
</dbReference>
<dbReference type="GO" id="GO:0006954">
    <property type="term" value="P:inflammatory response"/>
    <property type="evidence" value="ECO:0007669"/>
    <property type="project" value="TreeGrafter"/>
</dbReference>
<reference evidence="8 9" key="1">
    <citation type="submission" date="2014-04" db="EMBL/GenBank/DDBJ databases">
        <title>Genome evolution of avian class.</title>
        <authorList>
            <person name="Zhang G."/>
            <person name="Li C."/>
        </authorList>
    </citation>
    <scope>NUCLEOTIDE SEQUENCE [LARGE SCALE GENOMIC DNA]</scope>
    <source>
        <strain evidence="8">BGI_N337</strain>
    </source>
</reference>
<feature type="domain" description="Chemokine interleukin-8-like" evidence="7">
    <location>
        <begin position="28"/>
        <end position="87"/>
    </location>
</feature>
<comment type="subcellular location">
    <subcellularLocation>
        <location evidence="6">Secreted</location>
    </subcellularLocation>
</comment>
<dbReference type="GO" id="GO:0008009">
    <property type="term" value="F:chemokine activity"/>
    <property type="evidence" value="ECO:0007669"/>
    <property type="project" value="InterPro"/>
</dbReference>
<dbReference type="Proteomes" id="UP000053700">
    <property type="component" value="Unassembled WGS sequence"/>
</dbReference>
<dbReference type="CDD" id="cd00272">
    <property type="entry name" value="Chemokine_CC"/>
    <property type="match status" value="1"/>
</dbReference>
<dbReference type="GO" id="GO:0048020">
    <property type="term" value="F:CCR chemokine receptor binding"/>
    <property type="evidence" value="ECO:0007669"/>
    <property type="project" value="TreeGrafter"/>
</dbReference>
<organism evidence="8 9">
    <name type="scientific">Phoenicopterus ruber ruber</name>
    <dbReference type="NCBI Taxonomy" id="9218"/>
    <lineage>
        <taxon>Eukaryota</taxon>
        <taxon>Metazoa</taxon>
        <taxon>Chordata</taxon>
        <taxon>Craniata</taxon>
        <taxon>Vertebrata</taxon>
        <taxon>Euteleostomi</taxon>
        <taxon>Archelosauria</taxon>
        <taxon>Archosauria</taxon>
        <taxon>Dinosauria</taxon>
        <taxon>Saurischia</taxon>
        <taxon>Theropoda</taxon>
        <taxon>Coelurosauria</taxon>
        <taxon>Aves</taxon>
        <taxon>Neognathae</taxon>
        <taxon>Neoaves</taxon>
        <taxon>Mirandornithes</taxon>
        <taxon>Phoenicopteriformes</taxon>
        <taxon>Phoenicopteridae</taxon>
        <taxon>Phoenicopterus</taxon>
    </lineage>
</organism>
<dbReference type="InterPro" id="IPR039809">
    <property type="entry name" value="Chemokine_b/g/d"/>
</dbReference>
<dbReference type="GO" id="GO:0061844">
    <property type="term" value="P:antimicrobial humoral immune response mediated by antimicrobial peptide"/>
    <property type="evidence" value="ECO:0007669"/>
    <property type="project" value="TreeGrafter"/>
</dbReference>
<dbReference type="Gene3D" id="2.40.50.40">
    <property type="match status" value="1"/>
</dbReference>
<protein>
    <recommendedName>
        <fullName evidence="6">C-C motif chemokine</fullName>
    </recommendedName>
</protein>
<dbReference type="SMART" id="SM00199">
    <property type="entry name" value="SCY"/>
    <property type="match status" value="1"/>
</dbReference>